<comment type="similarity">
    <text evidence="2">Belongs to the YajC family.</text>
</comment>
<dbReference type="PANTHER" id="PTHR33909:SF1">
    <property type="entry name" value="SEC TRANSLOCON ACCESSORY COMPLEX SUBUNIT YAJC"/>
    <property type="match status" value="1"/>
</dbReference>
<dbReference type="GO" id="GO:0015031">
    <property type="term" value="P:protein transport"/>
    <property type="evidence" value="ECO:0007669"/>
    <property type="project" value="UniProtKB-KW"/>
</dbReference>
<dbReference type="EMBL" id="AP014836">
    <property type="protein sequence ID" value="BAW80813.1"/>
    <property type="molecule type" value="Genomic_DNA"/>
</dbReference>
<dbReference type="NCBIfam" id="TIGR00739">
    <property type="entry name" value="yajC"/>
    <property type="match status" value="1"/>
</dbReference>
<evidence type="ECO:0000313" key="12">
    <source>
        <dbReference type="EMBL" id="BAW80813.1"/>
    </source>
</evidence>
<reference evidence="12 13" key="1">
    <citation type="journal article" date="2017" name="ISME J.">
        <title>An acid-tolerant ammonia-oxidizing ?-proteobacterium from soil.</title>
        <authorList>
            <person name="Hayatsu M."/>
            <person name="Tago K."/>
            <person name="Uchiyama I."/>
            <person name="Toyoda A."/>
            <person name="Wang Y."/>
            <person name="Shimomura Y."/>
            <person name="Okubo T."/>
            <person name="Kurisu F."/>
            <person name="Hirono Y."/>
            <person name="Nonaka K."/>
            <person name="Akiyama H."/>
            <person name="Itoh T."/>
            <person name="Takami H."/>
        </authorList>
    </citation>
    <scope>NUCLEOTIDE SEQUENCE [LARGE SCALE GENOMIC DNA]</scope>
    <source>
        <strain evidence="12 13">TAO100</strain>
    </source>
</reference>
<comment type="subcellular location">
    <subcellularLocation>
        <location evidence="1">Cell membrane</location>
        <topology evidence="1">Single-pass membrane protein</topology>
    </subcellularLocation>
</comment>
<dbReference type="PANTHER" id="PTHR33909">
    <property type="entry name" value="SEC TRANSLOCON ACCESSORY COMPLEX SUBUNIT YAJC"/>
    <property type="match status" value="1"/>
</dbReference>
<evidence type="ECO:0000256" key="11">
    <source>
        <dbReference type="SAM" id="Phobius"/>
    </source>
</evidence>
<dbReference type="OrthoDB" id="9811406at2"/>
<protein>
    <recommendedName>
        <fullName evidence="3">Sec translocon accessory complex subunit YajC</fullName>
    </recommendedName>
</protein>
<dbReference type="Pfam" id="PF02699">
    <property type="entry name" value="YajC"/>
    <property type="match status" value="1"/>
</dbReference>
<dbReference type="InterPro" id="IPR003849">
    <property type="entry name" value="Preprotein_translocase_YajC"/>
</dbReference>
<sequence length="112" mass="12582">MKFFMTEAWAQSSQPTIGTDVDFWLTLIIFSAFFLIYYVLVIRPRLSRHKERFKMIASLGKGDEIITNGGLLGKVIQMGDSFLLLELADGIEIKVEKNAVSRTVPKGTIKGL</sequence>
<dbReference type="SMART" id="SM01323">
    <property type="entry name" value="YajC"/>
    <property type="match status" value="1"/>
</dbReference>
<keyword evidence="6 11" id="KW-0812">Transmembrane</keyword>
<keyword evidence="10 11" id="KW-0472">Membrane</keyword>
<evidence type="ECO:0000313" key="13">
    <source>
        <dbReference type="Proteomes" id="UP000243679"/>
    </source>
</evidence>
<accession>A0A1Q2SNY5</accession>
<proteinExistence type="inferred from homology"/>
<dbReference type="GO" id="GO:0005886">
    <property type="term" value="C:plasma membrane"/>
    <property type="evidence" value="ECO:0007669"/>
    <property type="project" value="UniProtKB-SubCell"/>
</dbReference>
<keyword evidence="4" id="KW-0813">Transport</keyword>
<keyword evidence="13" id="KW-1185">Reference proteome</keyword>
<evidence type="ECO:0000256" key="10">
    <source>
        <dbReference type="ARBA" id="ARBA00023136"/>
    </source>
</evidence>
<gene>
    <name evidence="12" type="ORF">TAO_1443</name>
</gene>
<keyword evidence="7" id="KW-0653">Protein transport</keyword>
<keyword evidence="9" id="KW-0811">Translocation</keyword>
<evidence type="ECO:0000256" key="4">
    <source>
        <dbReference type="ARBA" id="ARBA00022448"/>
    </source>
</evidence>
<keyword evidence="8 11" id="KW-1133">Transmembrane helix</keyword>
<dbReference type="PRINTS" id="PR01853">
    <property type="entry name" value="YAJCTRNLCASE"/>
</dbReference>
<feature type="transmembrane region" description="Helical" evidence="11">
    <location>
        <begin position="23"/>
        <end position="42"/>
    </location>
</feature>
<keyword evidence="5" id="KW-1003">Cell membrane</keyword>
<name>A0A1Q2SNY5_9GAMM</name>
<evidence type="ECO:0000256" key="1">
    <source>
        <dbReference type="ARBA" id="ARBA00004162"/>
    </source>
</evidence>
<evidence type="ECO:0000256" key="3">
    <source>
        <dbReference type="ARBA" id="ARBA00014962"/>
    </source>
</evidence>
<evidence type="ECO:0000256" key="8">
    <source>
        <dbReference type="ARBA" id="ARBA00022989"/>
    </source>
</evidence>
<evidence type="ECO:0000256" key="5">
    <source>
        <dbReference type="ARBA" id="ARBA00022475"/>
    </source>
</evidence>
<dbReference type="KEGG" id="ntt:TAO_1443"/>
<evidence type="ECO:0000256" key="6">
    <source>
        <dbReference type="ARBA" id="ARBA00022692"/>
    </source>
</evidence>
<evidence type="ECO:0000256" key="7">
    <source>
        <dbReference type="ARBA" id="ARBA00022927"/>
    </source>
</evidence>
<evidence type="ECO:0000256" key="2">
    <source>
        <dbReference type="ARBA" id="ARBA00006742"/>
    </source>
</evidence>
<evidence type="ECO:0000256" key="9">
    <source>
        <dbReference type="ARBA" id="ARBA00023010"/>
    </source>
</evidence>
<dbReference type="AlphaFoldDB" id="A0A1Q2SNY5"/>
<dbReference type="Proteomes" id="UP000243679">
    <property type="component" value="Chromosome"/>
</dbReference>
<organism evidence="12 13">
    <name type="scientific">Candidatus Nitrosoglobus terrae</name>
    <dbReference type="NCBI Taxonomy" id="1630141"/>
    <lineage>
        <taxon>Bacteria</taxon>
        <taxon>Pseudomonadati</taxon>
        <taxon>Pseudomonadota</taxon>
        <taxon>Gammaproteobacteria</taxon>
        <taxon>Chromatiales</taxon>
        <taxon>Chromatiaceae</taxon>
        <taxon>Candidatus Nitrosoglobus</taxon>
    </lineage>
</organism>